<dbReference type="PANTHER" id="PTHR46112:SF3">
    <property type="entry name" value="AMINOPEPTIDASE YPDF"/>
    <property type="match status" value="1"/>
</dbReference>
<dbReference type="STRING" id="1379270.GEMMAAP_13280"/>
<dbReference type="Pfam" id="PF00557">
    <property type="entry name" value="Peptidase_M24"/>
    <property type="match status" value="1"/>
</dbReference>
<feature type="domain" description="Peptidase M24" evidence="1">
    <location>
        <begin position="159"/>
        <end position="373"/>
    </location>
</feature>
<organism evidence="2 3">
    <name type="scientific">Gemmatimonas phototrophica</name>
    <dbReference type="NCBI Taxonomy" id="1379270"/>
    <lineage>
        <taxon>Bacteria</taxon>
        <taxon>Pseudomonadati</taxon>
        <taxon>Gemmatimonadota</taxon>
        <taxon>Gemmatimonadia</taxon>
        <taxon>Gemmatimonadales</taxon>
        <taxon>Gemmatimonadaceae</taxon>
        <taxon>Gemmatimonas</taxon>
    </lineage>
</organism>
<dbReference type="eggNOG" id="COG0006">
    <property type="taxonomic scope" value="Bacteria"/>
</dbReference>
<dbReference type="Gene3D" id="3.90.230.10">
    <property type="entry name" value="Creatinase/methionine aminopeptidase superfamily"/>
    <property type="match status" value="1"/>
</dbReference>
<dbReference type="AlphaFoldDB" id="A0A143BKD0"/>
<dbReference type="InterPro" id="IPR036005">
    <property type="entry name" value="Creatinase/aminopeptidase-like"/>
</dbReference>
<evidence type="ECO:0000313" key="2">
    <source>
        <dbReference type="EMBL" id="AMW05516.1"/>
    </source>
</evidence>
<keyword evidence="3" id="KW-1185">Reference proteome</keyword>
<name>A0A143BKD0_9BACT</name>
<dbReference type="SUPFAM" id="SSF55920">
    <property type="entry name" value="Creatinase/aminopeptidase"/>
    <property type="match status" value="1"/>
</dbReference>
<reference evidence="2 3" key="1">
    <citation type="journal article" date="2014" name="Proc. Natl. Acad. Sci. U.S.A.">
        <title>Functional type 2 photosynthetic reaction centers found in the rare bacterial phylum Gemmatimonadetes.</title>
        <authorList>
            <person name="Zeng Y."/>
            <person name="Feng F."/>
            <person name="Medova H."/>
            <person name="Dean J."/>
            <person name="Koblizek M."/>
        </authorList>
    </citation>
    <scope>NUCLEOTIDE SEQUENCE [LARGE SCALE GENOMIC DNA]</scope>
    <source>
        <strain evidence="2 3">AP64</strain>
    </source>
</reference>
<accession>A0A143BKD0</accession>
<dbReference type="EMBL" id="CP011454">
    <property type="protein sequence ID" value="AMW05516.1"/>
    <property type="molecule type" value="Genomic_DNA"/>
</dbReference>
<dbReference type="KEGG" id="gph:GEMMAAP_13280"/>
<sequence>MLTPELLPRLQSLLADADLDGWLLYDFRGTNAIAAGLLGFGGLCSRRVFAFIPRSGLPIGIQHAIEPGPWAKWPKEWPLRVYSGWRALEAEVATLVNGKRVAMEYSPGDAIPYLDRIPAGVLELVRASGATVVSSGELVSQIYATWTPAQLASHQRAAQHIAQIARETINHAGAMVAAGTPAAEHELQQRILDAFARAGLETDHGPDVAASENAANPHYVPSAKRPRLVQRGDVLLVDLWAKEPNGIYADQTWMGSLGTPSDKVVAVWEAVRDARDAALTLLRDRIAAGDVVRGGEADDAARAVIEARGFGQHFWHRTGHSIDARELHGSGPQIDNLESRDDRVLIPGVGFSIEPGVYLVGEFGVRSEVNAYVGEDALLVTPDVVQRDLFVV</sequence>
<dbReference type="InterPro" id="IPR000994">
    <property type="entry name" value="Pept_M24"/>
</dbReference>
<dbReference type="InterPro" id="IPR050659">
    <property type="entry name" value="Peptidase_M24B"/>
</dbReference>
<evidence type="ECO:0000313" key="3">
    <source>
        <dbReference type="Proteomes" id="UP000076404"/>
    </source>
</evidence>
<gene>
    <name evidence="2" type="ORF">GEMMAAP_13280</name>
</gene>
<reference evidence="2 3" key="2">
    <citation type="journal article" date="2016" name="Environ. Microbiol. Rep.">
        <title>Metagenomic evidence for the presence of phototrophic Gemmatimonadetes bacteria in diverse environments.</title>
        <authorList>
            <person name="Zeng Y."/>
            <person name="Baumbach J."/>
            <person name="Barbosa E.G."/>
            <person name="Azevedo V."/>
            <person name="Zhang C."/>
            <person name="Koblizek M."/>
        </authorList>
    </citation>
    <scope>NUCLEOTIDE SEQUENCE [LARGE SCALE GENOMIC DNA]</scope>
    <source>
        <strain evidence="2 3">AP64</strain>
    </source>
</reference>
<dbReference type="PANTHER" id="PTHR46112">
    <property type="entry name" value="AMINOPEPTIDASE"/>
    <property type="match status" value="1"/>
</dbReference>
<protein>
    <recommendedName>
        <fullName evidence="1">Peptidase M24 domain-containing protein</fullName>
    </recommendedName>
</protein>
<evidence type="ECO:0000259" key="1">
    <source>
        <dbReference type="Pfam" id="PF00557"/>
    </source>
</evidence>
<dbReference type="RefSeq" id="WP_026848787.1">
    <property type="nucleotide sequence ID" value="NZ_CP011454.1"/>
</dbReference>
<dbReference type="Proteomes" id="UP000076404">
    <property type="component" value="Chromosome"/>
</dbReference>
<proteinExistence type="predicted"/>
<dbReference type="OrthoDB" id="9806388at2"/>